<accession>A0A086TJS9</accession>
<reference evidence="1 2" key="1">
    <citation type="submission" date="2011-02" db="EMBL/GenBank/DDBJ databases">
        <title>The Genome Sequence of Mortierella verticillata NRRL 6337.</title>
        <authorList>
            <consortium name="The Broad Institute Genome Sequencing Platform"/>
            <person name="Russ C."/>
            <person name="Cuomo C."/>
            <person name="Burger G."/>
            <person name="Gray M.W."/>
            <person name="Holland P.W.H."/>
            <person name="King N."/>
            <person name="Lang F.B.F."/>
            <person name="Roger A.J."/>
            <person name="Ruiz-Trillo I."/>
            <person name="Young S.K."/>
            <person name="Zeng Q."/>
            <person name="Gargeya S."/>
            <person name="Alvarado L."/>
            <person name="Berlin A."/>
            <person name="Chapman S.B."/>
            <person name="Chen Z."/>
            <person name="Freedman E."/>
            <person name="Gellesch M."/>
            <person name="Goldberg J."/>
            <person name="Griggs A."/>
            <person name="Gujja S."/>
            <person name="Heilman E."/>
            <person name="Heiman D."/>
            <person name="Howarth C."/>
            <person name="Mehta T."/>
            <person name="Neiman D."/>
            <person name="Pearson M."/>
            <person name="Roberts A."/>
            <person name="Saif S."/>
            <person name="Shea T."/>
            <person name="Shenoy N."/>
            <person name="Sisk P."/>
            <person name="Stolte C."/>
            <person name="Sykes S."/>
            <person name="White J."/>
            <person name="Yandava C."/>
            <person name="Haas B."/>
            <person name="Nusbaum C."/>
            <person name="Birren B."/>
        </authorList>
    </citation>
    <scope>NUCLEOTIDE SEQUENCE [LARGE SCALE GENOMIC DNA]</scope>
    <source>
        <strain evidence="1 2">NRRL 6337</strain>
    </source>
</reference>
<keyword evidence="2" id="KW-1185">Reference proteome</keyword>
<gene>
    <name evidence="1" type="ORF">MVEG_11844</name>
</gene>
<organism evidence="1 2">
    <name type="scientific">Podila verticillata NRRL 6337</name>
    <dbReference type="NCBI Taxonomy" id="1069443"/>
    <lineage>
        <taxon>Eukaryota</taxon>
        <taxon>Fungi</taxon>
        <taxon>Fungi incertae sedis</taxon>
        <taxon>Mucoromycota</taxon>
        <taxon>Mortierellomycotina</taxon>
        <taxon>Mortierellomycetes</taxon>
        <taxon>Mortierellales</taxon>
        <taxon>Mortierellaceae</taxon>
        <taxon>Podila</taxon>
    </lineage>
</organism>
<dbReference type="Proteomes" id="UP000243308">
    <property type="component" value="Unassembled WGS sequence"/>
</dbReference>
<dbReference type="OrthoDB" id="2354556at2759"/>
<evidence type="ECO:0008006" key="3">
    <source>
        <dbReference type="Google" id="ProtNLM"/>
    </source>
</evidence>
<evidence type="ECO:0000313" key="1">
    <source>
        <dbReference type="EMBL" id="KFH62206.1"/>
    </source>
</evidence>
<proteinExistence type="predicted"/>
<dbReference type="Gene3D" id="3.80.10.10">
    <property type="entry name" value="Ribonuclease Inhibitor"/>
    <property type="match status" value="1"/>
</dbReference>
<sequence>MSIVTAPPPPLNPLDLPEVRAHIGQYLDKSSAHACLLVSRDWNASFADHIWREVIVRGVATHPGNPPLSLLVRKSALVRSLRFDFICSLEHLSVDCDQLEYLALQSPALGIHDLHELSEDIHTKFQELIRRNERTLQSLKIYTPKPYLSTRFWETVLRCQNLSTLCLNCTAIEWKCSWLFWQICSRVASVEVANVRFHEAPVTDGSSPMPTTPFRRIRSLHLKHLDGMSLIQQLGVFKKCPQLTCLWWELDHSEGRSFPAKVLCESIVTGQWPHLHSLSLSPNCMTDQDLAIVLGGLNPMTVLELPHADIGSLASVALEKHFPTLKQLHLIPGQKGVDLGALSNRVLIQCPNLKSIKTEVMSVKKLSELPDVRWACQSLHHLEMRFDFSLLAGQAEQEARYRDLLLQQLGSLTQLRTLDISRRQPHIATEEVGLRLSLSHGLHALSELGRLERLNFLGSEQRWTMNEANWIIEHWKQLKEIKGECSPFLETRSQVVHALREHGVALYRP</sequence>
<name>A0A086TJS9_9FUNG</name>
<dbReference type="InterPro" id="IPR032675">
    <property type="entry name" value="LRR_dom_sf"/>
</dbReference>
<dbReference type="EMBL" id="KN042433">
    <property type="protein sequence ID" value="KFH62206.1"/>
    <property type="molecule type" value="Genomic_DNA"/>
</dbReference>
<dbReference type="AlphaFoldDB" id="A0A086TJS9"/>
<protein>
    <recommendedName>
        <fullName evidence="3">F-box domain-containing protein</fullName>
    </recommendedName>
</protein>
<dbReference type="SUPFAM" id="SSF52047">
    <property type="entry name" value="RNI-like"/>
    <property type="match status" value="1"/>
</dbReference>
<evidence type="ECO:0000313" key="2">
    <source>
        <dbReference type="Proteomes" id="UP000243308"/>
    </source>
</evidence>